<keyword evidence="2" id="KW-1185">Reference proteome</keyword>
<accession>F4S921</accession>
<dbReference type="AlphaFoldDB" id="F4S921"/>
<dbReference type="GeneID" id="18937121"/>
<organism evidence="2">
    <name type="scientific">Melampsora larici-populina (strain 98AG31 / pathotype 3-4-7)</name>
    <name type="common">Poplar leaf rust fungus</name>
    <dbReference type="NCBI Taxonomy" id="747676"/>
    <lineage>
        <taxon>Eukaryota</taxon>
        <taxon>Fungi</taxon>
        <taxon>Dikarya</taxon>
        <taxon>Basidiomycota</taxon>
        <taxon>Pucciniomycotina</taxon>
        <taxon>Pucciniomycetes</taxon>
        <taxon>Pucciniales</taxon>
        <taxon>Melampsoraceae</taxon>
        <taxon>Melampsora</taxon>
    </lineage>
</organism>
<evidence type="ECO:0000313" key="1">
    <source>
        <dbReference type="EMBL" id="EGF98838.1"/>
    </source>
</evidence>
<dbReference type="EMBL" id="GL883168">
    <property type="protein sequence ID" value="EGF98838.1"/>
    <property type="molecule type" value="Genomic_DNA"/>
</dbReference>
<dbReference type="Proteomes" id="UP000001072">
    <property type="component" value="Unassembled WGS sequence"/>
</dbReference>
<dbReference type="HOGENOM" id="CLU_2942263_0_0_1"/>
<name>F4S921_MELLP</name>
<dbReference type="RefSeq" id="XP_007417879.1">
    <property type="nucleotide sequence ID" value="XM_007417817.1"/>
</dbReference>
<reference evidence="2" key="1">
    <citation type="journal article" date="2011" name="Proc. Natl. Acad. Sci. U.S.A.">
        <title>Obligate biotrophy features unraveled by the genomic analysis of rust fungi.</title>
        <authorList>
            <person name="Duplessis S."/>
            <person name="Cuomo C.A."/>
            <person name="Lin Y.-C."/>
            <person name="Aerts A."/>
            <person name="Tisserant E."/>
            <person name="Veneault-Fourrey C."/>
            <person name="Joly D.L."/>
            <person name="Hacquard S."/>
            <person name="Amselem J."/>
            <person name="Cantarel B.L."/>
            <person name="Chiu R."/>
            <person name="Coutinho P.M."/>
            <person name="Feau N."/>
            <person name="Field M."/>
            <person name="Frey P."/>
            <person name="Gelhaye E."/>
            <person name="Goldberg J."/>
            <person name="Grabherr M.G."/>
            <person name="Kodira C.D."/>
            <person name="Kohler A."/>
            <person name="Kuees U."/>
            <person name="Lindquist E.A."/>
            <person name="Lucas S.M."/>
            <person name="Mago R."/>
            <person name="Mauceli E."/>
            <person name="Morin E."/>
            <person name="Murat C."/>
            <person name="Pangilinan J.L."/>
            <person name="Park R."/>
            <person name="Pearson M."/>
            <person name="Quesneville H."/>
            <person name="Rouhier N."/>
            <person name="Sakthikumar S."/>
            <person name="Salamov A.A."/>
            <person name="Schmutz J."/>
            <person name="Selles B."/>
            <person name="Shapiro H."/>
            <person name="Tanguay P."/>
            <person name="Tuskan G.A."/>
            <person name="Henrissat B."/>
            <person name="Van de Peer Y."/>
            <person name="Rouze P."/>
            <person name="Ellis J.G."/>
            <person name="Dodds P.N."/>
            <person name="Schein J.E."/>
            <person name="Zhong S."/>
            <person name="Hamelin R.C."/>
            <person name="Grigoriev I.V."/>
            <person name="Szabo L.J."/>
            <person name="Martin F."/>
        </authorList>
    </citation>
    <scope>NUCLEOTIDE SEQUENCE [LARGE SCALE GENOMIC DNA]</scope>
    <source>
        <strain evidence="2">98AG31 / pathotype 3-4-7</strain>
    </source>
</reference>
<sequence length="60" mass="6986">MAESLPRLSTTLDIEYTEEHNYLVWHKNTFADPSEMITTGRKTVEHKVFAKLPDGSEYKE</sequence>
<dbReference type="KEGG" id="mlr:MELLADRAFT_95077"/>
<dbReference type="VEuPathDB" id="FungiDB:MELLADRAFT_95077"/>
<evidence type="ECO:0000313" key="2">
    <source>
        <dbReference type="Proteomes" id="UP000001072"/>
    </source>
</evidence>
<dbReference type="InParanoid" id="F4S921"/>
<proteinExistence type="predicted"/>
<protein>
    <submittedName>
        <fullName evidence="1">Uncharacterized protein</fullName>
    </submittedName>
</protein>
<gene>
    <name evidence="1" type="ORF">MELLADRAFT_95077</name>
</gene>